<accession>A0A0A9F2T0</accession>
<dbReference type="EMBL" id="GBRH01193440">
    <property type="protein sequence ID" value="JAE04456.1"/>
    <property type="molecule type" value="Transcribed_RNA"/>
</dbReference>
<dbReference type="AlphaFoldDB" id="A0A0A9F2T0"/>
<protein>
    <submittedName>
        <fullName evidence="1">Uncharacterized protein</fullName>
    </submittedName>
</protein>
<sequence>MARRATVASRTKHLSLASFLQFIPPHAAALRAKLFRCFQSKLQN</sequence>
<reference evidence="1" key="2">
    <citation type="journal article" date="2015" name="Data Brief">
        <title>Shoot transcriptome of the giant reed, Arundo donax.</title>
        <authorList>
            <person name="Barrero R.A."/>
            <person name="Guerrero F.D."/>
            <person name="Moolhuijzen P."/>
            <person name="Goolsby J.A."/>
            <person name="Tidwell J."/>
            <person name="Bellgard S.E."/>
            <person name="Bellgard M.I."/>
        </authorList>
    </citation>
    <scope>NUCLEOTIDE SEQUENCE</scope>
    <source>
        <tissue evidence="1">Shoot tissue taken approximately 20 cm above the soil surface</tissue>
    </source>
</reference>
<evidence type="ECO:0000313" key="1">
    <source>
        <dbReference type="EMBL" id="JAE04456.1"/>
    </source>
</evidence>
<organism evidence="1">
    <name type="scientific">Arundo donax</name>
    <name type="common">Giant reed</name>
    <name type="synonym">Donax arundinaceus</name>
    <dbReference type="NCBI Taxonomy" id="35708"/>
    <lineage>
        <taxon>Eukaryota</taxon>
        <taxon>Viridiplantae</taxon>
        <taxon>Streptophyta</taxon>
        <taxon>Embryophyta</taxon>
        <taxon>Tracheophyta</taxon>
        <taxon>Spermatophyta</taxon>
        <taxon>Magnoliopsida</taxon>
        <taxon>Liliopsida</taxon>
        <taxon>Poales</taxon>
        <taxon>Poaceae</taxon>
        <taxon>PACMAD clade</taxon>
        <taxon>Arundinoideae</taxon>
        <taxon>Arundineae</taxon>
        <taxon>Arundo</taxon>
    </lineage>
</organism>
<proteinExistence type="predicted"/>
<reference evidence="1" key="1">
    <citation type="submission" date="2014-09" db="EMBL/GenBank/DDBJ databases">
        <authorList>
            <person name="Magalhaes I.L.F."/>
            <person name="Oliveira U."/>
            <person name="Santos F.R."/>
            <person name="Vidigal T.H.D.A."/>
            <person name="Brescovit A.D."/>
            <person name="Santos A.J."/>
        </authorList>
    </citation>
    <scope>NUCLEOTIDE SEQUENCE</scope>
    <source>
        <tissue evidence="1">Shoot tissue taken approximately 20 cm above the soil surface</tissue>
    </source>
</reference>
<name>A0A0A9F2T0_ARUDO</name>